<keyword evidence="3" id="KW-0413">Isomerase</keyword>
<evidence type="ECO:0000256" key="4">
    <source>
        <dbReference type="SAM" id="MobiDB-lite"/>
    </source>
</evidence>
<evidence type="ECO:0000259" key="5">
    <source>
        <dbReference type="PROSITE" id="PS50059"/>
    </source>
</evidence>
<evidence type="ECO:0000256" key="2">
    <source>
        <dbReference type="ARBA" id="ARBA00022803"/>
    </source>
</evidence>
<dbReference type="InterPro" id="IPR001179">
    <property type="entry name" value="PPIase_FKBP_dom"/>
</dbReference>
<dbReference type="PANTHER" id="PTHR46512:SF9">
    <property type="entry name" value="PEPTIDYLPROLYL ISOMERASE"/>
    <property type="match status" value="1"/>
</dbReference>
<dbReference type="Gene3D" id="3.10.50.40">
    <property type="match status" value="3"/>
</dbReference>
<dbReference type="Pfam" id="PF00254">
    <property type="entry name" value="FKBP_C"/>
    <property type="match status" value="3"/>
</dbReference>
<dbReference type="EC" id="5.2.1.8" evidence="3"/>
<proteinExistence type="predicted"/>
<dbReference type="Gramene" id="OB01G29390.1">
    <property type="protein sequence ID" value="OB01G29390.1"/>
    <property type="gene ID" value="OB01G29390"/>
</dbReference>
<dbReference type="eggNOG" id="KOG0543">
    <property type="taxonomic scope" value="Eukaryota"/>
</dbReference>
<keyword evidence="1" id="KW-0677">Repeat</keyword>
<evidence type="ECO:0000256" key="1">
    <source>
        <dbReference type="ARBA" id="ARBA00022737"/>
    </source>
</evidence>
<feature type="region of interest" description="Disordered" evidence="4">
    <location>
        <begin position="16"/>
        <end position="49"/>
    </location>
</feature>
<dbReference type="GO" id="GO:0003755">
    <property type="term" value="F:peptidyl-prolyl cis-trans isomerase activity"/>
    <property type="evidence" value="ECO:0007669"/>
    <property type="project" value="UniProtKB-KW"/>
</dbReference>
<dbReference type="InterPro" id="IPR046357">
    <property type="entry name" value="PPIase_dom_sf"/>
</dbReference>
<dbReference type="SUPFAM" id="SSF54534">
    <property type="entry name" value="FKBP-like"/>
    <property type="match status" value="3"/>
</dbReference>
<keyword evidence="2" id="KW-0802">TPR repeat</keyword>
<feature type="domain" description="PPIase FKBP-type" evidence="5">
    <location>
        <begin position="199"/>
        <end position="288"/>
    </location>
</feature>
<dbReference type="HOGENOM" id="CLU_013615_13_4_1"/>
<dbReference type="PANTHER" id="PTHR46512">
    <property type="entry name" value="PEPTIDYLPROLYL ISOMERASE"/>
    <property type="match status" value="1"/>
</dbReference>
<reference evidence="6" key="1">
    <citation type="journal article" date="2013" name="Nat. Commun.">
        <title>Whole-genome sequencing of Oryza brachyantha reveals mechanisms underlying Oryza genome evolution.</title>
        <authorList>
            <person name="Chen J."/>
            <person name="Huang Q."/>
            <person name="Gao D."/>
            <person name="Wang J."/>
            <person name="Lang Y."/>
            <person name="Liu T."/>
            <person name="Li B."/>
            <person name="Bai Z."/>
            <person name="Luis Goicoechea J."/>
            <person name="Liang C."/>
            <person name="Chen C."/>
            <person name="Zhang W."/>
            <person name="Sun S."/>
            <person name="Liao Y."/>
            <person name="Zhang X."/>
            <person name="Yang L."/>
            <person name="Song C."/>
            <person name="Wang M."/>
            <person name="Shi J."/>
            <person name="Liu G."/>
            <person name="Liu J."/>
            <person name="Zhou H."/>
            <person name="Zhou W."/>
            <person name="Yu Q."/>
            <person name="An N."/>
            <person name="Chen Y."/>
            <person name="Cai Q."/>
            <person name="Wang B."/>
            <person name="Liu B."/>
            <person name="Min J."/>
            <person name="Huang Y."/>
            <person name="Wu H."/>
            <person name="Li Z."/>
            <person name="Zhang Y."/>
            <person name="Yin Y."/>
            <person name="Song W."/>
            <person name="Jiang J."/>
            <person name="Jackson S.A."/>
            <person name="Wing R.A."/>
            <person name="Wang J."/>
            <person name="Chen M."/>
        </authorList>
    </citation>
    <scope>NUCLEOTIDE SEQUENCE [LARGE SCALE GENOMIC DNA]</scope>
    <source>
        <strain evidence="6">cv. IRGC 101232</strain>
    </source>
</reference>
<comment type="catalytic activity">
    <reaction evidence="3">
        <text>[protein]-peptidylproline (omega=180) = [protein]-peptidylproline (omega=0)</text>
        <dbReference type="Rhea" id="RHEA:16237"/>
        <dbReference type="Rhea" id="RHEA-COMP:10747"/>
        <dbReference type="Rhea" id="RHEA-COMP:10748"/>
        <dbReference type="ChEBI" id="CHEBI:83833"/>
        <dbReference type="ChEBI" id="CHEBI:83834"/>
        <dbReference type="EC" id="5.2.1.8"/>
    </reaction>
</comment>
<dbReference type="Gene3D" id="1.25.40.10">
    <property type="entry name" value="Tetratricopeptide repeat domain"/>
    <property type="match status" value="1"/>
</dbReference>
<feature type="domain" description="PPIase FKBP-type" evidence="5">
    <location>
        <begin position="78"/>
        <end position="171"/>
    </location>
</feature>
<dbReference type="PROSITE" id="PS50059">
    <property type="entry name" value="FKBP_PPIASE"/>
    <property type="match status" value="3"/>
</dbReference>
<evidence type="ECO:0000256" key="3">
    <source>
        <dbReference type="PROSITE-ProRule" id="PRU00277"/>
    </source>
</evidence>
<feature type="region of interest" description="Disordered" evidence="4">
    <location>
        <begin position="593"/>
        <end position="622"/>
    </location>
</feature>
<dbReference type="OMA" id="IYICESY"/>
<protein>
    <recommendedName>
        <fullName evidence="3">peptidylprolyl isomerase</fullName>
        <ecNumber evidence="3">5.2.1.8</ecNumber>
    </recommendedName>
</protein>
<dbReference type="InterPro" id="IPR050754">
    <property type="entry name" value="FKBP4/5/8-like"/>
</dbReference>
<name>J3L133_ORYBR</name>
<keyword evidence="3" id="KW-0697">Rotamase</keyword>
<sequence length="622" mass="68995">MTEKIDRSFDMELSELGEPDHCFSGSTTDDGIASLDVSQRGTDDDDADGSPGLFAKWIVQQAAATVPHGEEKDEFYYCDEAQVHFTGKRLDGSLFASSREDGVPLTFIIGQDDVMQGFSMAINSMQPGEKAIFTIPSELVGTKSAGCPASIPANIPLDQAVRFDIELISLVTISEIVYNEGILKKTIKHGMGNIKPCGLDEVIVNYNVSLEDGTSVSMSDSVEFNVAKGFFCPAFPIAVKTMREGEEAVLIVKPEYGFGKQGRPSIGNEAAVPPDATLYVYIQLKSYKTVIHIGEGQTIFKKTLRAGEYVGNQGVVRVRLIGKLQDGVVFDQRGHRTDEPFEFVLDEEQVSDGVEEAVLTMQLGEIALFTIAPQYLQDPLVVVPPGSSSVTYEIELVSVVHEKNPRDMSRAEMIETAARKERQADELFRSSKFLRAYRRYYKASAILMARLLEDEIDEEAKQMSVSILFKAAECAIRLRCYQEAKCQCNEILRYDPGNVRARELAQQPFPGDSLGIDTDALYRGLKMPLECKQMKMAELGQKLGQKVYKFTNQKANATYTYHLPQPKVKLGKKMGVMRLMEGHQYSGRKIFVPPMKKPGADVRTDYSPATPATATNNRNNHE</sequence>
<dbReference type="EnsemblPlants" id="OB01G29390.1">
    <property type="protein sequence ID" value="OB01G29390.1"/>
    <property type="gene ID" value="OB01G29390"/>
</dbReference>
<keyword evidence="7" id="KW-1185">Reference proteome</keyword>
<accession>J3L133</accession>
<organism evidence="6">
    <name type="scientific">Oryza brachyantha</name>
    <name type="common">malo sina</name>
    <dbReference type="NCBI Taxonomy" id="4533"/>
    <lineage>
        <taxon>Eukaryota</taxon>
        <taxon>Viridiplantae</taxon>
        <taxon>Streptophyta</taxon>
        <taxon>Embryophyta</taxon>
        <taxon>Tracheophyta</taxon>
        <taxon>Spermatophyta</taxon>
        <taxon>Magnoliopsida</taxon>
        <taxon>Liliopsida</taxon>
        <taxon>Poales</taxon>
        <taxon>Poaceae</taxon>
        <taxon>BOP clade</taxon>
        <taxon>Oryzoideae</taxon>
        <taxon>Oryzeae</taxon>
        <taxon>Oryzinae</taxon>
        <taxon>Oryza</taxon>
    </lineage>
</organism>
<evidence type="ECO:0000313" key="7">
    <source>
        <dbReference type="Proteomes" id="UP000006038"/>
    </source>
</evidence>
<reference evidence="6" key="2">
    <citation type="submission" date="2013-04" db="UniProtKB">
        <authorList>
            <consortium name="EnsemblPlants"/>
        </authorList>
    </citation>
    <scope>IDENTIFICATION</scope>
</reference>
<feature type="compositionally biased region" description="Low complexity" evidence="4">
    <location>
        <begin position="608"/>
        <end position="622"/>
    </location>
</feature>
<dbReference type="InterPro" id="IPR011990">
    <property type="entry name" value="TPR-like_helical_dom_sf"/>
</dbReference>
<dbReference type="SUPFAM" id="SSF48452">
    <property type="entry name" value="TPR-like"/>
    <property type="match status" value="1"/>
</dbReference>
<evidence type="ECO:0000313" key="6">
    <source>
        <dbReference type="EnsemblPlants" id="OB01G29390.1"/>
    </source>
</evidence>
<dbReference type="AlphaFoldDB" id="J3L133"/>
<dbReference type="Proteomes" id="UP000006038">
    <property type="component" value="Chromosome 1"/>
</dbReference>
<dbReference type="STRING" id="4533.J3L133"/>
<feature type="domain" description="PPIase FKBP-type" evidence="5">
    <location>
        <begin position="313"/>
        <end position="400"/>
    </location>
</feature>